<keyword evidence="3" id="KW-1185">Reference proteome</keyword>
<evidence type="ECO:0000313" key="2">
    <source>
        <dbReference type="EMBL" id="PBK60151.1"/>
    </source>
</evidence>
<reference evidence="3" key="1">
    <citation type="journal article" date="2017" name="Nat. Ecol. Evol.">
        <title>Genome expansion and lineage-specific genetic innovations in the forest pathogenic fungi Armillaria.</title>
        <authorList>
            <person name="Sipos G."/>
            <person name="Prasanna A.N."/>
            <person name="Walter M.C."/>
            <person name="O'Connor E."/>
            <person name="Balint B."/>
            <person name="Krizsan K."/>
            <person name="Kiss B."/>
            <person name="Hess J."/>
            <person name="Varga T."/>
            <person name="Slot J."/>
            <person name="Riley R."/>
            <person name="Boka B."/>
            <person name="Rigling D."/>
            <person name="Barry K."/>
            <person name="Lee J."/>
            <person name="Mihaltcheva S."/>
            <person name="LaButti K."/>
            <person name="Lipzen A."/>
            <person name="Waldron R."/>
            <person name="Moloney N.M."/>
            <person name="Sperisen C."/>
            <person name="Kredics L."/>
            <person name="Vagvoelgyi C."/>
            <person name="Patrignani A."/>
            <person name="Fitzpatrick D."/>
            <person name="Nagy I."/>
            <person name="Doyle S."/>
            <person name="Anderson J.B."/>
            <person name="Grigoriev I.V."/>
            <person name="Gueldener U."/>
            <person name="Muensterkoetter M."/>
            <person name="Nagy L.G."/>
        </authorList>
    </citation>
    <scope>NUCLEOTIDE SEQUENCE [LARGE SCALE GENOMIC DNA]</scope>
    <source>
        <strain evidence="3">28-4</strain>
    </source>
</reference>
<accession>A0A2H3AMU4</accession>
<dbReference type="AlphaFoldDB" id="A0A2H3AMU4"/>
<proteinExistence type="predicted"/>
<feature type="region of interest" description="Disordered" evidence="1">
    <location>
        <begin position="1"/>
        <end position="26"/>
    </location>
</feature>
<evidence type="ECO:0000313" key="3">
    <source>
        <dbReference type="Proteomes" id="UP000218334"/>
    </source>
</evidence>
<gene>
    <name evidence="2" type="ORF">ARMSODRAFT_966334</name>
</gene>
<organism evidence="2 3">
    <name type="scientific">Armillaria solidipes</name>
    <dbReference type="NCBI Taxonomy" id="1076256"/>
    <lineage>
        <taxon>Eukaryota</taxon>
        <taxon>Fungi</taxon>
        <taxon>Dikarya</taxon>
        <taxon>Basidiomycota</taxon>
        <taxon>Agaricomycotina</taxon>
        <taxon>Agaricomycetes</taxon>
        <taxon>Agaricomycetidae</taxon>
        <taxon>Agaricales</taxon>
        <taxon>Marasmiineae</taxon>
        <taxon>Physalacriaceae</taxon>
        <taxon>Armillaria</taxon>
    </lineage>
</organism>
<name>A0A2H3AMU4_9AGAR</name>
<evidence type="ECO:0000256" key="1">
    <source>
        <dbReference type="SAM" id="MobiDB-lite"/>
    </source>
</evidence>
<dbReference type="Proteomes" id="UP000218334">
    <property type="component" value="Unassembled WGS sequence"/>
</dbReference>
<sequence length="100" mass="11049">MAQGGDDLSSIIPQTDDLCSRPRQPSAAELCPPGIVSGLDKTDAAFTALISKTWLDPSRRRLYSSLEFKYPNPLLAFTLCTSVVARAYIHTLRLKIIGYY</sequence>
<dbReference type="EMBL" id="KZ293491">
    <property type="protein sequence ID" value="PBK60151.1"/>
    <property type="molecule type" value="Genomic_DNA"/>
</dbReference>
<protein>
    <submittedName>
        <fullName evidence="2">Uncharacterized protein</fullName>
    </submittedName>
</protein>